<sequence length="100" mass="11704">MGFRVALVPNSALWTSYQAMAAIERRSFIKIKELLRKARRPLRDSRVKKFYNLTRKPGQTIDEMAIEIQKLVDELYTTVPKDIKDLMVRDRFYASLGPDL</sequence>
<dbReference type="AlphaFoldDB" id="A0A1Y3AW52"/>
<proteinExistence type="predicted"/>
<gene>
    <name evidence="1" type="ORF">BLA29_014621</name>
</gene>
<keyword evidence="2" id="KW-1185">Reference proteome</keyword>
<dbReference type="EMBL" id="MUJZ01054959">
    <property type="protein sequence ID" value="OTF72719.1"/>
    <property type="molecule type" value="Genomic_DNA"/>
</dbReference>
<evidence type="ECO:0000313" key="1">
    <source>
        <dbReference type="EMBL" id="OTF72719.1"/>
    </source>
</evidence>
<organism evidence="1 2">
    <name type="scientific">Euroglyphus maynei</name>
    <name type="common">Mayne's house dust mite</name>
    <dbReference type="NCBI Taxonomy" id="6958"/>
    <lineage>
        <taxon>Eukaryota</taxon>
        <taxon>Metazoa</taxon>
        <taxon>Ecdysozoa</taxon>
        <taxon>Arthropoda</taxon>
        <taxon>Chelicerata</taxon>
        <taxon>Arachnida</taxon>
        <taxon>Acari</taxon>
        <taxon>Acariformes</taxon>
        <taxon>Sarcoptiformes</taxon>
        <taxon>Astigmata</taxon>
        <taxon>Psoroptidia</taxon>
        <taxon>Analgoidea</taxon>
        <taxon>Pyroglyphidae</taxon>
        <taxon>Pyroglyphinae</taxon>
        <taxon>Euroglyphus</taxon>
    </lineage>
</organism>
<comment type="caution">
    <text evidence="1">The sequence shown here is derived from an EMBL/GenBank/DDBJ whole genome shotgun (WGS) entry which is preliminary data.</text>
</comment>
<evidence type="ECO:0000313" key="2">
    <source>
        <dbReference type="Proteomes" id="UP000194236"/>
    </source>
</evidence>
<protein>
    <submittedName>
        <fullName evidence="1">Uncharacterized protein</fullName>
    </submittedName>
</protein>
<dbReference type="OrthoDB" id="8066225at2759"/>
<name>A0A1Y3AW52_EURMA</name>
<dbReference type="Proteomes" id="UP000194236">
    <property type="component" value="Unassembled WGS sequence"/>
</dbReference>
<reference evidence="1 2" key="1">
    <citation type="submission" date="2017-03" db="EMBL/GenBank/DDBJ databases">
        <title>Genome Survey of Euroglyphus maynei.</title>
        <authorList>
            <person name="Arlian L.G."/>
            <person name="Morgan M.S."/>
            <person name="Rider S.D."/>
        </authorList>
    </citation>
    <scope>NUCLEOTIDE SEQUENCE [LARGE SCALE GENOMIC DNA]</scope>
    <source>
        <strain evidence="1">Arlian Lab</strain>
        <tissue evidence="1">Whole body</tissue>
    </source>
</reference>
<feature type="non-terminal residue" evidence="1">
    <location>
        <position position="100"/>
    </location>
</feature>
<accession>A0A1Y3AW52</accession>